<name>A0A917PR37_9PSED</name>
<reference evidence="4" key="1">
    <citation type="journal article" date="2014" name="Int. J. Syst. Evol. Microbiol.">
        <title>Complete genome sequence of Corynebacterium casei LMG S-19264T (=DSM 44701T), isolated from a smear-ripened cheese.</title>
        <authorList>
            <consortium name="US DOE Joint Genome Institute (JGI-PGF)"/>
            <person name="Walter F."/>
            <person name="Albersmeier A."/>
            <person name="Kalinowski J."/>
            <person name="Ruckert C."/>
        </authorList>
    </citation>
    <scope>NUCLEOTIDE SEQUENCE</scope>
    <source>
        <strain evidence="4">JCM 30078</strain>
    </source>
</reference>
<dbReference type="InterPro" id="IPR004629">
    <property type="entry name" value="WecG_TagA_CpsF"/>
</dbReference>
<reference evidence="4" key="2">
    <citation type="submission" date="2020-09" db="EMBL/GenBank/DDBJ databases">
        <authorList>
            <person name="Sun Q."/>
            <person name="Ohkuma M."/>
        </authorList>
    </citation>
    <scope>NUCLEOTIDE SEQUENCE</scope>
    <source>
        <strain evidence="4">JCM 30078</strain>
    </source>
</reference>
<dbReference type="EMBL" id="BMPO01000002">
    <property type="protein sequence ID" value="GGJ87858.1"/>
    <property type="molecule type" value="Genomic_DNA"/>
</dbReference>
<evidence type="ECO:0000313" key="5">
    <source>
        <dbReference type="Proteomes" id="UP000635983"/>
    </source>
</evidence>
<dbReference type="Proteomes" id="UP000635983">
    <property type="component" value="Unassembled WGS sequence"/>
</dbReference>
<keyword evidence="2" id="KW-0808">Transferase</keyword>
<evidence type="ECO:0000256" key="3">
    <source>
        <dbReference type="SAM" id="Phobius"/>
    </source>
</evidence>
<comment type="caution">
    <text evidence="4">The sequence shown here is derived from an EMBL/GenBank/DDBJ whole genome shotgun (WGS) entry which is preliminary data.</text>
</comment>
<keyword evidence="3" id="KW-0472">Membrane</keyword>
<organism evidence="4 5">
    <name type="scientific">Pseudomonas matsuisoli</name>
    <dbReference type="NCBI Taxonomy" id="1515666"/>
    <lineage>
        <taxon>Bacteria</taxon>
        <taxon>Pseudomonadati</taxon>
        <taxon>Pseudomonadota</taxon>
        <taxon>Gammaproteobacteria</taxon>
        <taxon>Pseudomonadales</taxon>
        <taxon>Pseudomonadaceae</taxon>
        <taxon>Pseudomonas</taxon>
    </lineage>
</organism>
<dbReference type="GO" id="GO:0016758">
    <property type="term" value="F:hexosyltransferase activity"/>
    <property type="evidence" value="ECO:0007669"/>
    <property type="project" value="TreeGrafter"/>
</dbReference>
<gene>
    <name evidence="4" type="ORF">GCM10009304_12050</name>
</gene>
<evidence type="ECO:0008006" key="6">
    <source>
        <dbReference type="Google" id="ProtNLM"/>
    </source>
</evidence>
<protein>
    <recommendedName>
        <fullName evidence="6">Glycosyltransferase</fullName>
    </recommendedName>
</protein>
<dbReference type="PANTHER" id="PTHR34136">
    <property type="match status" value="1"/>
</dbReference>
<keyword evidence="3" id="KW-0812">Transmembrane</keyword>
<sequence length="274" mass="31346">MLVFTYVRSAVPISNEKSVDTSIQRLCLLDSEQIVPLFEELSTVSAPTTVGFLNQHAYNLAQKHPCFRSSLLEMRYLLRDGIGLKLACRINRCDPKSNLNGTDLIPRLIAHLSDDAGRNCQFFSIGTQDPWLTVGSQRLYGDQPFQAVHGFLDDEEYLQFVKRHHKPGTLAVLVLALGMPRQEHLAAYLSRRLDIPCLIICGGAIIDLSAQRFPRTPKLLRQCGLEWAFRLFLEPRRLFARYVFGIPLFFFYVLRNRFHWAMAKDQAWTNDGSD</sequence>
<keyword evidence="5" id="KW-1185">Reference proteome</keyword>
<keyword evidence="3" id="KW-1133">Transmembrane helix</keyword>
<evidence type="ECO:0000256" key="1">
    <source>
        <dbReference type="ARBA" id="ARBA00022676"/>
    </source>
</evidence>
<dbReference type="CDD" id="cd06533">
    <property type="entry name" value="Glyco_transf_WecG_TagA"/>
    <property type="match status" value="1"/>
</dbReference>
<evidence type="ECO:0000313" key="4">
    <source>
        <dbReference type="EMBL" id="GGJ87858.1"/>
    </source>
</evidence>
<dbReference type="AlphaFoldDB" id="A0A917PR37"/>
<keyword evidence="1" id="KW-0328">Glycosyltransferase</keyword>
<dbReference type="PANTHER" id="PTHR34136:SF1">
    <property type="entry name" value="UDP-N-ACETYL-D-MANNOSAMINURONIC ACID TRANSFERASE"/>
    <property type="match status" value="1"/>
</dbReference>
<proteinExistence type="predicted"/>
<dbReference type="Pfam" id="PF03808">
    <property type="entry name" value="Glyco_tran_WecG"/>
    <property type="match status" value="1"/>
</dbReference>
<feature type="transmembrane region" description="Helical" evidence="3">
    <location>
        <begin position="238"/>
        <end position="254"/>
    </location>
</feature>
<accession>A0A917PR37</accession>
<evidence type="ECO:0000256" key="2">
    <source>
        <dbReference type="ARBA" id="ARBA00022679"/>
    </source>
</evidence>